<dbReference type="SUPFAM" id="SSF54160">
    <property type="entry name" value="Chromo domain-like"/>
    <property type="match status" value="1"/>
</dbReference>
<evidence type="ECO:0000259" key="22">
    <source>
        <dbReference type="PROSITE" id="PS50013"/>
    </source>
</evidence>
<dbReference type="Gene3D" id="3.30.70.270">
    <property type="match status" value="2"/>
</dbReference>
<feature type="domain" description="Chromo" evidence="22">
    <location>
        <begin position="1363"/>
        <end position="1421"/>
    </location>
</feature>
<evidence type="ECO:0000259" key="23">
    <source>
        <dbReference type="PROSITE" id="PS50158"/>
    </source>
</evidence>
<dbReference type="GO" id="GO:0003677">
    <property type="term" value="F:DNA binding"/>
    <property type="evidence" value="ECO:0007669"/>
    <property type="project" value="UniProtKB-KW"/>
</dbReference>
<keyword evidence="13" id="KW-0229">DNA integration</keyword>
<keyword evidence="20" id="KW-0863">Zinc-finger</keyword>
<keyword evidence="27" id="KW-1185">Reference proteome</keyword>
<dbReference type="InterPro" id="IPR005162">
    <property type="entry name" value="Retrotrans_gag_dom"/>
</dbReference>
<keyword evidence="14" id="KW-0695">RNA-directed DNA polymerase</keyword>
<keyword evidence="4" id="KW-0645">Protease</keyword>
<dbReference type="Pfam" id="PF13975">
    <property type="entry name" value="gag-asp_proteas"/>
    <property type="match status" value="1"/>
</dbReference>
<dbReference type="GO" id="GO:0004190">
    <property type="term" value="F:aspartic-type endopeptidase activity"/>
    <property type="evidence" value="ECO:0007669"/>
    <property type="project" value="UniProtKB-KW"/>
</dbReference>
<comment type="similarity">
    <text evidence="2">Belongs to the beta type-B retroviral polymerase family. HERV class-II K(HML-2) pol subfamily.</text>
</comment>
<dbReference type="Proteomes" id="UP000694700">
    <property type="component" value="Unplaced"/>
</dbReference>
<evidence type="ECO:0000256" key="21">
    <source>
        <dbReference type="SAM" id="MobiDB-lite"/>
    </source>
</evidence>
<evidence type="ECO:0000256" key="14">
    <source>
        <dbReference type="ARBA" id="ARBA00022918"/>
    </source>
</evidence>
<organism evidence="26 27">
    <name type="scientific">Cyprinus carpio</name>
    <name type="common">Common carp</name>
    <dbReference type="NCBI Taxonomy" id="7962"/>
    <lineage>
        <taxon>Eukaryota</taxon>
        <taxon>Metazoa</taxon>
        <taxon>Chordata</taxon>
        <taxon>Craniata</taxon>
        <taxon>Vertebrata</taxon>
        <taxon>Euteleostomi</taxon>
        <taxon>Actinopterygii</taxon>
        <taxon>Neopterygii</taxon>
        <taxon>Teleostei</taxon>
        <taxon>Ostariophysi</taxon>
        <taxon>Cypriniformes</taxon>
        <taxon>Cyprinidae</taxon>
        <taxon>Cyprininae</taxon>
        <taxon>Cyprinus</taxon>
    </lineage>
</organism>
<dbReference type="Ensembl" id="ENSCCRT00015000359.1">
    <property type="protein sequence ID" value="ENSCCRP00015000338.1"/>
    <property type="gene ID" value="ENSCCRG00015000244.1"/>
</dbReference>
<feature type="domain" description="CCHC-type" evidence="23">
    <location>
        <begin position="294"/>
        <end position="308"/>
    </location>
</feature>
<keyword evidence="17" id="KW-0233">DNA recombination</keyword>
<reference evidence="26" key="1">
    <citation type="submission" date="2025-05" db="UniProtKB">
        <authorList>
            <consortium name="Ensembl"/>
        </authorList>
    </citation>
    <scope>IDENTIFICATION</scope>
</reference>
<feature type="domain" description="Reverse transcriptase" evidence="24">
    <location>
        <begin position="543"/>
        <end position="722"/>
    </location>
</feature>
<dbReference type="Pfam" id="PF17921">
    <property type="entry name" value="Integrase_H2C2"/>
    <property type="match status" value="1"/>
</dbReference>
<evidence type="ECO:0000256" key="15">
    <source>
        <dbReference type="ARBA" id="ARBA00022932"/>
    </source>
</evidence>
<keyword evidence="11" id="KW-0378">Hydrolase</keyword>
<dbReference type="InterPro" id="IPR021109">
    <property type="entry name" value="Peptidase_aspartic_dom_sf"/>
</dbReference>
<dbReference type="Gene3D" id="3.10.10.10">
    <property type="entry name" value="HIV Type 1 Reverse Transcriptase, subunit A, domain 1"/>
    <property type="match status" value="1"/>
</dbReference>
<dbReference type="Pfam" id="PF24626">
    <property type="entry name" value="SH3_Tf2-1"/>
    <property type="match status" value="1"/>
</dbReference>
<evidence type="ECO:0000256" key="6">
    <source>
        <dbReference type="ARBA" id="ARBA00022695"/>
    </source>
</evidence>
<protein>
    <recommendedName>
        <fullName evidence="19">Gypsy retrotransposon integrase-like protein 1</fullName>
        <ecNumber evidence="3">3.1.26.4</ecNumber>
    </recommendedName>
</protein>
<dbReference type="CDD" id="cd09274">
    <property type="entry name" value="RNase_HI_RT_Ty3"/>
    <property type="match status" value="1"/>
</dbReference>
<dbReference type="InterPro" id="IPR023780">
    <property type="entry name" value="Chromo_domain"/>
</dbReference>
<evidence type="ECO:0000259" key="24">
    <source>
        <dbReference type="PROSITE" id="PS50878"/>
    </source>
</evidence>
<keyword evidence="6" id="KW-0548">Nucleotidyltransferase</keyword>
<evidence type="ECO:0000256" key="20">
    <source>
        <dbReference type="PROSITE-ProRule" id="PRU00047"/>
    </source>
</evidence>
<dbReference type="InterPro" id="IPR050951">
    <property type="entry name" value="Retrovirus_Pol_polyprotein"/>
</dbReference>
<dbReference type="InterPro" id="IPR012337">
    <property type="entry name" value="RNaseH-like_sf"/>
</dbReference>
<dbReference type="InterPro" id="IPR041577">
    <property type="entry name" value="RT_RNaseH_2"/>
</dbReference>
<dbReference type="InterPro" id="IPR001584">
    <property type="entry name" value="Integrase_cat-core"/>
</dbReference>
<proteinExistence type="inferred from homology"/>
<keyword evidence="8" id="KW-0479">Metal-binding</keyword>
<evidence type="ECO:0000256" key="16">
    <source>
        <dbReference type="ARBA" id="ARBA00023125"/>
    </source>
</evidence>
<dbReference type="FunFam" id="1.10.340.70:FF:000001">
    <property type="entry name" value="Retrovirus-related Pol polyprotein from transposon gypsy-like Protein"/>
    <property type="match status" value="1"/>
</dbReference>
<sequence>MDSAEETELRRALLQQGSLLGRQQEEIAASRRAYSEISLQLNQLAERLDQLQASPSAAPSVPPAPRHAEPRLNPPAPYSGEPNSCRSFLSQCSLTFTLQPSCFPTEQSRVAFVITLLVGQAREWGTAMWDSKHDCCVSFEAFSKELRKVFDRSARGIEAARALSLLQQGEQSVSGYSIQFRTLATSCGWNEKALWDHFLHGLAEHVKDEIYSLELPSGLDELIDLAIRVDDRITLRSRHRREGIPHEHLTGVACGAACDTISQRRILPEEEPMQIGRARLTIGERRRRLENQLCLYCGEAGHVVAACPVAGRRFSRKGERRVSVTTTRLPPGGRSEFQASVQFGGAVFQVSALIDSGAEGDFMDSRLATSLGISAVALAEPISARTLCGTHLTNITHTTPFVTLTLSGNHAEEIKFHLIHSPTAPVVLGHTWLVKHNPHIDWARGSILAWSPFCLAQCLGAAFSPVLPHSVLQEELVNLADVPEAYHDLRAVFSKSRASSLPPHRPYDCAIDLLPGTSPPKGHLYSLSGPEREAMERYIHDSLVAGIIRPSSSPAGAGFFFVEKKDGSLRPCIDYRGLNDITVKNRYPLPLMSSAFELLQGATIFTKLDLRSAYHLVRIREGDEWKTAFNTHTGHFEYLVMPFGLSNSPAVFQALVNDVLRDMVDRFVFVYIDDILIFSQNERDHVQHVRRVLQRLLENRLFVKLEKCEFHAQSVPFLGFILSSEGIRMDLAKVKAVADWPTPDSRRAVQRFLGFANFYRRFIRNFSQIALPLTDLTSTKKRFCWSSQAQAAFENLKSLFISAPILTTPDPSRQFIVEVDASEVGVGAVLSQRSSSDEKIHPCAFFSHRLTPTERNYDIGNRELLAVKLALEEWRHWLEGARFPFIVWTDHKNLEYIRTAKRINSRQARWALFFGRFRFTISYRPGSKNGKPDALSRVFEAEARPTLPVAILHPERVVAAVAWGVESKVRTALRDASVPTGCPEGLLFVPESVRTSVLQWGHSSSLACHPGATRTFRLIKQRFWWPSVAQDARRFVSACPICATGKGSNRPPAGLLQPLSVPSRPWSHIAMDFVTGLPPSSGRTVVLTVVDRFSKAVHFIPLPKLPSARETATIVLDHVFRIHGLPVNVVSDRGPQFVSRFWTEFCRQLGATASLSSGYHPQTNGQAERANQDLERVLRCVASAEPSSWSSRLTMVEYAHNSLPVSSTGLSPFQCCLGYQPPLFPSQESDAVVPSAHAFIQRCLRTWRIAREALTRTGERNKASADRHRTKPPLYVCGQRVWLSTKDINFRLPSRKLGPKFVGPFIIAKVLSPVSVRLKLPPQFRRIHPVFHVSKIKPAFRSPLQPLTSAPPPPRLIEGSPAYTVRRLIDVRRRGRGHQYLVDWEGYGPEERCWIPARDILDRALIDQFHQRHGESSGDARRRP</sequence>
<name>A0A8C1JST2_CYPCA</name>
<evidence type="ECO:0000313" key="27">
    <source>
        <dbReference type="Proteomes" id="UP000694427"/>
    </source>
</evidence>
<dbReference type="GO" id="GO:0003887">
    <property type="term" value="F:DNA-directed DNA polymerase activity"/>
    <property type="evidence" value="ECO:0007669"/>
    <property type="project" value="UniProtKB-KW"/>
</dbReference>
<evidence type="ECO:0000256" key="2">
    <source>
        <dbReference type="ARBA" id="ARBA00010879"/>
    </source>
</evidence>
<evidence type="ECO:0000256" key="12">
    <source>
        <dbReference type="ARBA" id="ARBA00022842"/>
    </source>
</evidence>
<evidence type="ECO:0000256" key="4">
    <source>
        <dbReference type="ARBA" id="ARBA00022670"/>
    </source>
</evidence>
<dbReference type="GO" id="GO:0008270">
    <property type="term" value="F:zinc ion binding"/>
    <property type="evidence" value="ECO:0007669"/>
    <property type="project" value="UniProtKB-KW"/>
</dbReference>
<dbReference type="Pfam" id="PF00665">
    <property type="entry name" value="rve"/>
    <property type="match status" value="1"/>
</dbReference>
<dbReference type="InterPro" id="IPR036397">
    <property type="entry name" value="RNaseH_sf"/>
</dbReference>
<dbReference type="InterPro" id="IPR041588">
    <property type="entry name" value="Integrase_H2C2"/>
</dbReference>
<evidence type="ECO:0000256" key="11">
    <source>
        <dbReference type="ARBA" id="ARBA00022801"/>
    </source>
</evidence>
<dbReference type="SUPFAM" id="SSF53098">
    <property type="entry name" value="Ribonuclease H-like"/>
    <property type="match status" value="1"/>
</dbReference>
<dbReference type="Pfam" id="PF03732">
    <property type="entry name" value="Retrotrans_gag"/>
    <property type="match status" value="1"/>
</dbReference>
<evidence type="ECO:0000256" key="10">
    <source>
        <dbReference type="ARBA" id="ARBA00022759"/>
    </source>
</evidence>
<dbReference type="InterPro" id="IPR043502">
    <property type="entry name" value="DNA/RNA_pol_sf"/>
</dbReference>
<dbReference type="InterPro" id="IPR016197">
    <property type="entry name" value="Chromo-like_dom_sf"/>
</dbReference>
<keyword evidence="5" id="KW-0808">Transferase</keyword>
<evidence type="ECO:0000256" key="7">
    <source>
        <dbReference type="ARBA" id="ARBA00022722"/>
    </source>
</evidence>
<keyword evidence="16" id="KW-0238">DNA-binding</keyword>
<dbReference type="FunFam" id="3.10.20.370:FF:000003">
    <property type="entry name" value="Transposon Tf2-6 polyprotein"/>
    <property type="match status" value="1"/>
</dbReference>
<dbReference type="GO" id="GO:0004523">
    <property type="term" value="F:RNA-DNA hybrid ribonuclease activity"/>
    <property type="evidence" value="ECO:0007669"/>
    <property type="project" value="UniProtKB-EC"/>
</dbReference>
<keyword evidence="12" id="KW-0460">Magnesium</keyword>
<dbReference type="CDD" id="cd00303">
    <property type="entry name" value="retropepsin_like"/>
    <property type="match status" value="1"/>
</dbReference>
<dbReference type="Pfam" id="PF00385">
    <property type="entry name" value="Chromo"/>
    <property type="match status" value="1"/>
</dbReference>
<dbReference type="Pfam" id="PF00078">
    <property type="entry name" value="RVT_1"/>
    <property type="match status" value="1"/>
</dbReference>
<dbReference type="SMART" id="SM00298">
    <property type="entry name" value="CHROMO"/>
    <property type="match status" value="1"/>
</dbReference>
<feature type="region of interest" description="Disordered" evidence="21">
    <location>
        <begin position="52"/>
        <end position="80"/>
    </location>
</feature>
<dbReference type="InterPro" id="IPR056924">
    <property type="entry name" value="SH3_Tf2-1"/>
</dbReference>
<evidence type="ECO:0000313" key="26">
    <source>
        <dbReference type="Ensembl" id="ENSCCRP00010037182.1"/>
    </source>
</evidence>
<keyword evidence="18" id="KW-0511">Multifunctional enzyme</keyword>
<dbReference type="SUPFAM" id="SSF56672">
    <property type="entry name" value="DNA/RNA polymerases"/>
    <property type="match status" value="1"/>
</dbReference>
<dbReference type="InterPro" id="IPR001878">
    <property type="entry name" value="Znf_CCHC"/>
</dbReference>
<dbReference type="InterPro" id="IPR000953">
    <property type="entry name" value="Chromo/chromo_shadow_dom"/>
</dbReference>
<evidence type="ECO:0000259" key="25">
    <source>
        <dbReference type="PROSITE" id="PS50994"/>
    </source>
</evidence>
<evidence type="ECO:0000256" key="5">
    <source>
        <dbReference type="ARBA" id="ARBA00022679"/>
    </source>
</evidence>
<keyword evidence="7" id="KW-0540">Nuclease</keyword>
<evidence type="ECO:0000256" key="17">
    <source>
        <dbReference type="ARBA" id="ARBA00023172"/>
    </source>
</evidence>
<evidence type="ECO:0000256" key="9">
    <source>
        <dbReference type="ARBA" id="ARBA00022750"/>
    </source>
</evidence>
<dbReference type="GO" id="GO:0006508">
    <property type="term" value="P:proteolysis"/>
    <property type="evidence" value="ECO:0007669"/>
    <property type="project" value="UniProtKB-KW"/>
</dbReference>
<dbReference type="PROSITE" id="PS50878">
    <property type="entry name" value="RT_POL"/>
    <property type="match status" value="1"/>
</dbReference>
<dbReference type="GO" id="GO:0005634">
    <property type="term" value="C:nucleus"/>
    <property type="evidence" value="ECO:0007669"/>
    <property type="project" value="UniProtKB-SubCell"/>
</dbReference>
<dbReference type="Proteomes" id="UP000694701">
    <property type="component" value="Unplaced"/>
</dbReference>
<dbReference type="Ensembl" id="ENSCCRT00010040812.1">
    <property type="protein sequence ID" value="ENSCCRP00010037182.1"/>
    <property type="gene ID" value="ENSCCRG00010015849.1"/>
</dbReference>
<dbReference type="GO" id="GO:0006310">
    <property type="term" value="P:DNA recombination"/>
    <property type="evidence" value="ECO:0007669"/>
    <property type="project" value="UniProtKB-KW"/>
</dbReference>
<accession>A0A8C1JST2</accession>
<evidence type="ECO:0000256" key="13">
    <source>
        <dbReference type="ARBA" id="ARBA00022908"/>
    </source>
</evidence>
<dbReference type="PROSITE" id="PS50158">
    <property type="entry name" value="ZF_CCHC"/>
    <property type="match status" value="1"/>
</dbReference>
<feature type="domain" description="Integrase catalytic" evidence="25">
    <location>
        <begin position="1061"/>
        <end position="1220"/>
    </location>
</feature>
<evidence type="ECO:0000256" key="8">
    <source>
        <dbReference type="ARBA" id="ARBA00022723"/>
    </source>
</evidence>
<dbReference type="PANTHER" id="PTHR37984">
    <property type="entry name" value="PROTEIN CBG26694"/>
    <property type="match status" value="1"/>
</dbReference>
<dbReference type="Gene3D" id="2.40.70.10">
    <property type="entry name" value="Acid Proteases"/>
    <property type="match status" value="1"/>
</dbReference>
<dbReference type="EC" id="3.1.26.4" evidence="3"/>
<dbReference type="SUPFAM" id="SSF57756">
    <property type="entry name" value="Retrovirus zinc finger-like domains"/>
    <property type="match status" value="1"/>
</dbReference>
<keyword evidence="15" id="KW-0239">DNA-directed DNA polymerase</keyword>
<dbReference type="Gene3D" id="2.40.50.40">
    <property type="match status" value="1"/>
</dbReference>
<comment type="subcellular location">
    <subcellularLocation>
        <location evidence="1">Nucleus</location>
    </subcellularLocation>
</comment>
<dbReference type="GO" id="GO:0003964">
    <property type="term" value="F:RNA-directed DNA polymerase activity"/>
    <property type="evidence" value="ECO:0007669"/>
    <property type="project" value="UniProtKB-KW"/>
</dbReference>
<evidence type="ECO:0000256" key="18">
    <source>
        <dbReference type="ARBA" id="ARBA00023268"/>
    </source>
</evidence>
<dbReference type="InterPro" id="IPR036875">
    <property type="entry name" value="Znf_CCHC_sf"/>
</dbReference>
<dbReference type="CDD" id="cd01647">
    <property type="entry name" value="RT_LTR"/>
    <property type="match status" value="1"/>
</dbReference>
<dbReference type="Gene3D" id="3.30.420.10">
    <property type="entry name" value="Ribonuclease H-like superfamily/Ribonuclease H"/>
    <property type="match status" value="1"/>
</dbReference>
<dbReference type="Pfam" id="PF17919">
    <property type="entry name" value="RT_RNaseH_2"/>
    <property type="match status" value="1"/>
</dbReference>
<dbReference type="PROSITE" id="PS50013">
    <property type="entry name" value="CHROMO_2"/>
    <property type="match status" value="1"/>
</dbReference>
<dbReference type="InterPro" id="IPR043128">
    <property type="entry name" value="Rev_trsase/Diguanyl_cyclase"/>
</dbReference>
<dbReference type="InterPro" id="IPR000477">
    <property type="entry name" value="RT_dom"/>
</dbReference>
<keyword evidence="10" id="KW-0255">Endonuclease</keyword>
<keyword evidence="9" id="KW-0064">Aspartyl protease</keyword>
<dbReference type="Gene3D" id="3.10.20.370">
    <property type="match status" value="1"/>
</dbReference>
<evidence type="ECO:0000256" key="19">
    <source>
        <dbReference type="ARBA" id="ARBA00039658"/>
    </source>
</evidence>
<dbReference type="Gene3D" id="1.10.340.70">
    <property type="match status" value="1"/>
</dbReference>
<keyword evidence="20" id="KW-0862">Zinc</keyword>
<evidence type="ECO:0000256" key="3">
    <source>
        <dbReference type="ARBA" id="ARBA00012180"/>
    </source>
</evidence>
<dbReference type="FunFam" id="3.30.70.270:FF:000020">
    <property type="entry name" value="Transposon Tf2-6 polyprotein-like Protein"/>
    <property type="match status" value="1"/>
</dbReference>
<dbReference type="PROSITE" id="PS50994">
    <property type="entry name" value="INTEGRASE"/>
    <property type="match status" value="1"/>
</dbReference>
<dbReference type="GO" id="GO:0015074">
    <property type="term" value="P:DNA integration"/>
    <property type="evidence" value="ECO:0007669"/>
    <property type="project" value="UniProtKB-KW"/>
</dbReference>
<dbReference type="Proteomes" id="UP000694427">
    <property type="component" value="Unplaced"/>
</dbReference>
<dbReference type="PANTHER" id="PTHR37984:SF5">
    <property type="entry name" value="PROTEIN NYNRIN-LIKE"/>
    <property type="match status" value="1"/>
</dbReference>
<dbReference type="FunFam" id="3.30.420.10:FF:000032">
    <property type="entry name" value="Retrovirus-related Pol polyprotein from transposon 297-like Protein"/>
    <property type="match status" value="1"/>
</dbReference>
<dbReference type="Ensembl" id="ENSCCRT00020037717.1">
    <property type="protein sequence ID" value="ENSCCRP00020034526.1"/>
    <property type="gene ID" value="ENSCCRG00020015510.1"/>
</dbReference>
<evidence type="ECO:0000256" key="1">
    <source>
        <dbReference type="ARBA" id="ARBA00004123"/>
    </source>
</evidence>